<dbReference type="EMBL" id="QYUN01000003">
    <property type="protein sequence ID" value="RJF96970.1"/>
    <property type="molecule type" value="Genomic_DNA"/>
</dbReference>
<keyword evidence="2" id="KW-1185">Reference proteome</keyword>
<evidence type="ECO:0000313" key="2">
    <source>
        <dbReference type="Proteomes" id="UP000285190"/>
    </source>
</evidence>
<accession>A0A418WW93</accession>
<organism evidence="1 2">
    <name type="scientific">Noviherbaspirillum cavernae</name>
    <dbReference type="NCBI Taxonomy" id="2320862"/>
    <lineage>
        <taxon>Bacteria</taxon>
        <taxon>Pseudomonadati</taxon>
        <taxon>Pseudomonadota</taxon>
        <taxon>Betaproteobacteria</taxon>
        <taxon>Burkholderiales</taxon>
        <taxon>Oxalobacteraceae</taxon>
        <taxon>Noviherbaspirillum</taxon>
    </lineage>
</organism>
<dbReference type="Proteomes" id="UP000285190">
    <property type="component" value="Unassembled WGS sequence"/>
</dbReference>
<gene>
    <name evidence="1" type="ORF">D3870_21695</name>
</gene>
<evidence type="ECO:0000313" key="1">
    <source>
        <dbReference type="EMBL" id="RJF96970.1"/>
    </source>
</evidence>
<name>A0A418WW93_9BURK</name>
<sequence>MHPFDNATLEKLAPRLCGALPVQGQQPRLMRSISKIDSHCGFSGAAYSDLCPAASCRIPPRGASVLFRKFVAKEK</sequence>
<reference evidence="1 2" key="1">
    <citation type="submission" date="2018-09" db="EMBL/GenBank/DDBJ databases">
        <authorList>
            <person name="Zhu H."/>
        </authorList>
    </citation>
    <scope>NUCLEOTIDE SEQUENCE [LARGE SCALE GENOMIC DNA]</scope>
    <source>
        <strain evidence="1 2">K2R10-39</strain>
    </source>
</reference>
<protein>
    <submittedName>
        <fullName evidence="1">Uncharacterized protein</fullName>
    </submittedName>
</protein>
<comment type="caution">
    <text evidence="1">The sequence shown here is derived from an EMBL/GenBank/DDBJ whole genome shotgun (WGS) entry which is preliminary data.</text>
</comment>
<dbReference type="AlphaFoldDB" id="A0A418WW93"/>
<proteinExistence type="predicted"/>